<name>A0A9W8HT73_9FUNG</name>
<accession>A0A9W8HT73</accession>
<gene>
    <name evidence="2" type="ORF">H4R20_003742</name>
</gene>
<reference evidence="2" key="1">
    <citation type="submission" date="2022-07" db="EMBL/GenBank/DDBJ databases">
        <title>Phylogenomic reconstructions and comparative analyses of Kickxellomycotina fungi.</title>
        <authorList>
            <person name="Reynolds N.K."/>
            <person name="Stajich J.E."/>
            <person name="Barry K."/>
            <person name="Grigoriev I.V."/>
            <person name="Crous P."/>
            <person name="Smith M.E."/>
        </authorList>
    </citation>
    <scope>NUCLEOTIDE SEQUENCE</scope>
    <source>
        <strain evidence="2">NRRL 1565</strain>
    </source>
</reference>
<dbReference type="Proteomes" id="UP001140094">
    <property type="component" value="Unassembled WGS sequence"/>
</dbReference>
<evidence type="ECO:0000313" key="3">
    <source>
        <dbReference type="Proteomes" id="UP001140094"/>
    </source>
</evidence>
<evidence type="ECO:0000256" key="1">
    <source>
        <dbReference type="SAM" id="MobiDB-lite"/>
    </source>
</evidence>
<organism evidence="2 3">
    <name type="scientific">Coemansia guatemalensis</name>
    <dbReference type="NCBI Taxonomy" id="2761395"/>
    <lineage>
        <taxon>Eukaryota</taxon>
        <taxon>Fungi</taxon>
        <taxon>Fungi incertae sedis</taxon>
        <taxon>Zoopagomycota</taxon>
        <taxon>Kickxellomycotina</taxon>
        <taxon>Kickxellomycetes</taxon>
        <taxon>Kickxellales</taxon>
        <taxon>Kickxellaceae</taxon>
        <taxon>Coemansia</taxon>
    </lineage>
</organism>
<dbReference type="AlphaFoldDB" id="A0A9W8HT73"/>
<sequence>MEGNAGDSLDQSIHRLLDEIGERRKQAAHLAQLVEQSIYQPQSTPRNFYRPYSPPAINKAPPVLVDSSTDASFVDCRSSSASPPASFLEDFTRAFVDSYKHPHASADGLQTDDLQVHRPYRMILPARGRSPSQRSTAYLPAAGRCPVRDILSVHENSGGNSGLALEPLHLEDRLLESMYSESECDLEPNIDRGLELECKPEPKAEHKQESDSEHSGERELRGMSVIDRKARARMWQRVGSNRALAQGTEDHDEAHIKAIVQLAEQTSAIKTQDVGENTLELPGGTLDSISPQPLPRSDLPNKEPAMLTPASADPQHLDCWSESEWERWADYAQQNPTLFGTVDREQMVQRLDWVHEQQTDAWKHGFSDTMLTSGKLRRTYQGLPLDLQAYPDGNVKRTAAVTNTRNRTDCMAKTLYFANGDWSCTLSAKQKEAEDETFYYYSDERVWHEQKGDDALYRYPDGREEHIDAHGTLTVTHPSGDVRVSLGVSQR</sequence>
<dbReference type="InterPro" id="IPR047002">
    <property type="entry name" value="Tcp10_C_sf"/>
</dbReference>
<feature type="region of interest" description="Disordered" evidence="1">
    <location>
        <begin position="275"/>
        <end position="315"/>
    </location>
</feature>
<evidence type="ECO:0000313" key="2">
    <source>
        <dbReference type="EMBL" id="KAJ2801269.1"/>
    </source>
</evidence>
<feature type="region of interest" description="Disordered" evidence="1">
    <location>
        <begin position="201"/>
        <end position="225"/>
    </location>
</feature>
<dbReference type="EMBL" id="JANBUO010000841">
    <property type="protein sequence ID" value="KAJ2801269.1"/>
    <property type="molecule type" value="Genomic_DNA"/>
</dbReference>
<protein>
    <submittedName>
        <fullName evidence="2">Uncharacterized protein</fullName>
    </submittedName>
</protein>
<keyword evidence="3" id="KW-1185">Reference proteome</keyword>
<dbReference type="OrthoDB" id="5575569at2759"/>
<comment type="caution">
    <text evidence="2">The sequence shown here is derived from an EMBL/GenBank/DDBJ whole genome shotgun (WGS) entry which is preliminary data.</text>
</comment>
<dbReference type="Gene3D" id="2.60.450.20">
    <property type="match status" value="1"/>
</dbReference>
<proteinExistence type="predicted"/>